<gene>
    <name evidence="2" type="ORF">BSTOLATCC_MIC44641</name>
</gene>
<feature type="transmembrane region" description="Helical" evidence="1">
    <location>
        <begin position="60"/>
        <end position="78"/>
    </location>
</feature>
<organism evidence="2 3">
    <name type="scientific">Blepharisma stoltei</name>
    <dbReference type="NCBI Taxonomy" id="1481888"/>
    <lineage>
        <taxon>Eukaryota</taxon>
        <taxon>Sar</taxon>
        <taxon>Alveolata</taxon>
        <taxon>Ciliophora</taxon>
        <taxon>Postciliodesmatophora</taxon>
        <taxon>Heterotrichea</taxon>
        <taxon>Heterotrichida</taxon>
        <taxon>Blepharismidae</taxon>
        <taxon>Blepharisma</taxon>
    </lineage>
</organism>
<dbReference type="EMBL" id="CAJZBQ010000044">
    <property type="protein sequence ID" value="CAG9327812.1"/>
    <property type="molecule type" value="Genomic_DNA"/>
</dbReference>
<protein>
    <submittedName>
        <fullName evidence="2">Uncharacterized protein</fullName>
    </submittedName>
</protein>
<sequence>MSHYQKFSINFRLNGHYQRGKVIWPAPILKPKNVSKWRKKLHCILANTKFSYPKIVLKNSFLKVFYLYLIILAEGLAFKI</sequence>
<evidence type="ECO:0000313" key="2">
    <source>
        <dbReference type="EMBL" id="CAG9327812.1"/>
    </source>
</evidence>
<dbReference type="Proteomes" id="UP001162131">
    <property type="component" value="Unassembled WGS sequence"/>
</dbReference>
<dbReference type="AlphaFoldDB" id="A0AAU9K3R6"/>
<keyword evidence="1" id="KW-0472">Membrane</keyword>
<reference evidence="2" key="1">
    <citation type="submission" date="2021-09" db="EMBL/GenBank/DDBJ databases">
        <authorList>
            <consortium name="AG Swart"/>
            <person name="Singh M."/>
            <person name="Singh A."/>
            <person name="Seah K."/>
            <person name="Emmerich C."/>
        </authorList>
    </citation>
    <scope>NUCLEOTIDE SEQUENCE</scope>
    <source>
        <strain evidence="2">ATCC30299</strain>
    </source>
</reference>
<name>A0AAU9K3R6_9CILI</name>
<evidence type="ECO:0000256" key="1">
    <source>
        <dbReference type="SAM" id="Phobius"/>
    </source>
</evidence>
<proteinExistence type="predicted"/>
<keyword evidence="1" id="KW-1133">Transmembrane helix</keyword>
<keyword evidence="3" id="KW-1185">Reference proteome</keyword>
<evidence type="ECO:0000313" key="3">
    <source>
        <dbReference type="Proteomes" id="UP001162131"/>
    </source>
</evidence>
<accession>A0AAU9K3R6</accession>
<keyword evidence="1" id="KW-0812">Transmembrane</keyword>
<comment type="caution">
    <text evidence="2">The sequence shown here is derived from an EMBL/GenBank/DDBJ whole genome shotgun (WGS) entry which is preliminary data.</text>
</comment>